<proteinExistence type="predicted"/>
<evidence type="ECO:0000313" key="3">
    <source>
        <dbReference type="Proteomes" id="UP000255061"/>
    </source>
</evidence>
<dbReference type="SUPFAM" id="SSF103473">
    <property type="entry name" value="MFS general substrate transporter"/>
    <property type="match status" value="1"/>
</dbReference>
<dbReference type="PANTHER" id="PTHR23526">
    <property type="entry name" value="INTEGRAL MEMBRANE TRANSPORT PROTEIN-RELATED"/>
    <property type="match status" value="1"/>
</dbReference>
<evidence type="ECO:0000313" key="2">
    <source>
        <dbReference type="EMBL" id="SUI85078.1"/>
    </source>
</evidence>
<keyword evidence="1" id="KW-0812">Transmembrane</keyword>
<feature type="transmembrane region" description="Helical" evidence="1">
    <location>
        <begin position="47"/>
        <end position="71"/>
    </location>
</feature>
<protein>
    <submittedName>
        <fullName evidence="2">Uncharacterized protein</fullName>
    </submittedName>
</protein>
<name>A0A380AR48_9GAMM</name>
<organism evidence="2 3">
    <name type="scientific">Shewanella morhuae</name>
    <dbReference type="NCBI Taxonomy" id="365591"/>
    <lineage>
        <taxon>Bacteria</taxon>
        <taxon>Pseudomonadati</taxon>
        <taxon>Pseudomonadota</taxon>
        <taxon>Gammaproteobacteria</taxon>
        <taxon>Alteromonadales</taxon>
        <taxon>Shewanellaceae</taxon>
        <taxon>Shewanella</taxon>
    </lineage>
</organism>
<dbReference type="InterPro" id="IPR036259">
    <property type="entry name" value="MFS_trans_sf"/>
</dbReference>
<keyword evidence="1" id="KW-1133">Transmembrane helix</keyword>
<feature type="transmembrane region" description="Helical" evidence="1">
    <location>
        <begin position="91"/>
        <end position="114"/>
    </location>
</feature>
<dbReference type="Proteomes" id="UP000255061">
    <property type="component" value="Unassembled WGS sequence"/>
</dbReference>
<dbReference type="PANTHER" id="PTHR23526:SF2">
    <property type="entry name" value="MAJOR FACILITATOR SUPERFAMILY (MFS) PROFILE DOMAIN-CONTAINING PROTEIN"/>
    <property type="match status" value="1"/>
</dbReference>
<dbReference type="EMBL" id="UGYV01000001">
    <property type="protein sequence ID" value="SUI85078.1"/>
    <property type="molecule type" value="Genomic_DNA"/>
</dbReference>
<keyword evidence="1" id="KW-0472">Membrane</keyword>
<dbReference type="InterPro" id="IPR052528">
    <property type="entry name" value="Sugar_transport-like"/>
</dbReference>
<dbReference type="Gene3D" id="1.20.1250.20">
    <property type="entry name" value="MFS general substrate transporter like domains"/>
    <property type="match status" value="1"/>
</dbReference>
<reference evidence="2 3" key="1">
    <citation type="submission" date="2018-06" db="EMBL/GenBank/DDBJ databases">
        <authorList>
            <consortium name="Pathogen Informatics"/>
            <person name="Doyle S."/>
        </authorList>
    </citation>
    <scope>NUCLEOTIDE SEQUENCE [LARGE SCALE GENOMIC DNA]</scope>
    <source>
        <strain evidence="2 3">NCTC10736</strain>
    </source>
</reference>
<gene>
    <name evidence="2" type="ORF">NCTC10736_02699</name>
</gene>
<dbReference type="AlphaFoldDB" id="A0A380AR48"/>
<accession>A0A380AR48</accession>
<sequence length="132" mass="14919">MDSPVAPPLVTCSRRSERNSWLRCTLRRSQQEAIASSMMTATSDNFFNAYAIFLGASLAQMGFVTGLPQLFGAIAQLLSVWLASHFSRRTFIVFCAVFQGCIVLAMGSVGCFWLRACRVDLYRLSRWLPWFY</sequence>
<evidence type="ECO:0000256" key="1">
    <source>
        <dbReference type="SAM" id="Phobius"/>
    </source>
</evidence>